<comment type="caution">
    <text evidence="1">The sequence shown here is derived from an EMBL/GenBank/DDBJ whole genome shotgun (WGS) entry which is preliminary data.</text>
</comment>
<sequence>MGIKDLLSLLLWVCRAGSLRVVDWSFCLWGSSLGGGKRAAIWPWRNAKEGMSKLAQNSFRQHWSLANICFPDREDQSGPIVLHLDSLQLHCSKLISHNIKGAPSRIVSGGGS</sequence>
<reference evidence="2" key="1">
    <citation type="journal article" date="2023" name="Front. Plant Sci.">
        <title>Chromosomal-level genome assembly of Melastoma candidum provides insights into trichome evolution.</title>
        <authorList>
            <person name="Zhong Y."/>
            <person name="Wu W."/>
            <person name="Sun C."/>
            <person name="Zou P."/>
            <person name="Liu Y."/>
            <person name="Dai S."/>
            <person name="Zhou R."/>
        </authorList>
    </citation>
    <scope>NUCLEOTIDE SEQUENCE [LARGE SCALE GENOMIC DNA]</scope>
</reference>
<accession>A0ACB9NTZ2</accession>
<name>A0ACB9NTZ2_9MYRT</name>
<dbReference type="Proteomes" id="UP001057402">
    <property type="component" value="Chromosome 7"/>
</dbReference>
<gene>
    <name evidence="1" type="ORF">MLD38_024020</name>
</gene>
<dbReference type="EMBL" id="CM042886">
    <property type="protein sequence ID" value="KAI4339034.1"/>
    <property type="molecule type" value="Genomic_DNA"/>
</dbReference>
<keyword evidence="2" id="KW-1185">Reference proteome</keyword>
<evidence type="ECO:0000313" key="2">
    <source>
        <dbReference type="Proteomes" id="UP001057402"/>
    </source>
</evidence>
<proteinExistence type="predicted"/>
<organism evidence="1 2">
    <name type="scientific">Melastoma candidum</name>
    <dbReference type="NCBI Taxonomy" id="119954"/>
    <lineage>
        <taxon>Eukaryota</taxon>
        <taxon>Viridiplantae</taxon>
        <taxon>Streptophyta</taxon>
        <taxon>Embryophyta</taxon>
        <taxon>Tracheophyta</taxon>
        <taxon>Spermatophyta</taxon>
        <taxon>Magnoliopsida</taxon>
        <taxon>eudicotyledons</taxon>
        <taxon>Gunneridae</taxon>
        <taxon>Pentapetalae</taxon>
        <taxon>rosids</taxon>
        <taxon>malvids</taxon>
        <taxon>Myrtales</taxon>
        <taxon>Melastomataceae</taxon>
        <taxon>Melastomatoideae</taxon>
        <taxon>Melastomateae</taxon>
        <taxon>Melastoma</taxon>
    </lineage>
</organism>
<protein>
    <submittedName>
        <fullName evidence="1">Uncharacterized protein</fullName>
    </submittedName>
</protein>
<evidence type="ECO:0000313" key="1">
    <source>
        <dbReference type="EMBL" id="KAI4339034.1"/>
    </source>
</evidence>